<organism evidence="2 3">
    <name type="scientific">Isosphaera pallida (strain ATCC 43644 / DSM 9630 / IS1B)</name>
    <dbReference type="NCBI Taxonomy" id="575540"/>
    <lineage>
        <taxon>Bacteria</taxon>
        <taxon>Pseudomonadati</taxon>
        <taxon>Planctomycetota</taxon>
        <taxon>Planctomycetia</taxon>
        <taxon>Isosphaerales</taxon>
        <taxon>Isosphaeraceae</taxon>
        <taxon>Isosphaera</taxon>
    </lineage>
</organism>
<dbReference type="OrthoDB" id="253436at2"/>
<name>E8QXA8_ISOPI</name>
<dbReference type="HOGENOM" id="CLU_1101718_0_0_0"/>
<dbReference type="InterPro" id="IPR013022">
    <property type="entry name" value="Xyl_isomerase-like_TIM-brl"/>
</dbReference>
<dbReference type="SUPFAM" id="SSF51658">
    <property type="entry name" value="Xylose isomerase-like"/>
    <property type="match status" value="1"/>
</dbReference>
<reference key="1">
    <citation type="submission" date="2010-11" db="EMBL/GenBank/DDBJ databases">
        <title>The complete sequence of chromosome of Isophaera pallida ATCC 43644.</title>
        <authorList>
            <consortium name="US DOE Joint Genome Institute (JGI-PGF)"/>
            <person name="Lucas S."/>
            <person name="Copeland A."/>
            <person name="Lapidus A."/>
            <person name="Bruce D."/>
            <person name="Goodwin L."/>
            <person name="Pitluck S."/>
            <person name="Kyrpides N."/>
            <person name="Mavromatis K."/>
            <person name="Pagani I."/>
            <person name="Ivanova N."/>
            <person name="Saunders E."/>
            <person name="Brettin T."/>
            <person name="Detter J.C."/>
            <person name="Han C."/>
            <person name="Tapia R."/>
            <person name="Land M."/>
            <person name="Hauser L."/>
            <person name="Markowitz V."/>
            <person name="Cheng J.-F."/>
            <person name="Hugenholtz P."/>
            <person name="Woyke T."/>
            <person name="Wu D."/>
            <person name="Eisen J.A."/>
        </authorList>
    </citation>
    <scope>NUCLEOTIDE SEQUENCE</scope>
    <source>
        <strain>ATCC 43644</strain>
    </source>
</reference>
<evidence type="ECO:0000313" key="2">
    <source>
        <dbReference type="EMBL" id="ADV61949.1"/>
    </source>
</evidence>
<dbReference type="KEGG" id="ipa:Isop_1364"/>
<dbReference type="Gene3D" id="3.20.20.150">
    <property type="entry name" value="Divalent-metal-dependent TIM barrel enzymes"/>
    <property type="match status" value="1"/>
</dbReference>
<keyword evidence="3" id="KW-1185">Reference proteome</keyword>
<dbReference type="RefSeq" id="WP_013564237.1">
    <property type="nucleotide sequence ID" value="NC_014962.1"/>
</dbReference>
<dbReference type="Proteomes" id="UP000008631">
    <property type="component" value="Chromosome"/>
</dbReference>
<evidence type="ECO:0000313" key="3">
    <source>
        <dbReference type="Proteomes" id="UP000008631"/>
    </source>
</evidence>
<keyword evidence="2" id="KW-0413">Isomerase</keyword>
<dbReference type="InterPro" id="IPR036237">
    <property type="entry name" value="Xyl_isomerase-like_sf"/>
</dbReference>
<feature type="domain" description="Xylose isomerase-like TIM barrel" evidence="1">
    <location>
        <begin position="21"/>
        <end position="233"/>
    </location>
</feature>
<sequence length="252" mass="27995">MFVACSTRCFTQWPLEAATRRIADLEFGKFELALDQNGSHLRPCDVASDLETAVARIRTGPGLICSAIEADFGRVDLKTERKRFEAVGRMAKALTVAVLTIPSSPSTTSLDEEIGRLGELTSWANREGLVVTVLTGRGTLAGNPKTAALLCREVPGLGLTLDPSVYLVEGYSNFDEVYPYVQNVHLRDTGRKPEEFQVRIGQGRIEYGRILTQLERHGYQRGLTICIRDDWNPAFDVLVEVRKLKLLLESLL</sequence>
<gene>
    <name evidence="2" type="ordered locus">Isop_1364</name>
</gene>
<dbReference type="eggNOG" id="COG1082">
    <property type="taxonomic scope" value="Bacteria"/>
</dbReference>
<reference evidence="2 3" key="2">
    <citation type="journal article" date="2011" name="Stand. Genomic Sci.">
        <title>Complete genome sequence of Isosphaera pallida type strain (IS1B).</title>
        <authorList>
            <consortium name="US DOE Joint Genome Institute (JGI-PGF)"/>
            <person name="Goker M."/>
            <person name="Cleland D."/>
            <person name="Saunders E."/>
            <person name="Lapidus A."/>
            <person name="Nolan M."/>
            <person name="Lucas S."/>
            <person name="Hammon N."/>
            <person name="Deshpande S."/>
            <person name="Cheng J.F."/>
            <person name="Tapia R."/>
            <person name="Han C."/>
            <person name="Goodwin L."/>
            <person name="Pitluck S."/>
            <person name="Liolios K."/>
            <person name="Pagani I."/>
            <person name="Ivanova N."/>
            <person name="Mavromatis K."/>
            <person name="Pati A."/>
            <person name="Chen A."/>
            <person name="Palaniappan K."/>
            <person name="Land M."/>
            <person name="Hauser L."/>
            <person name="Chang Y.J."/>
            <person name="Jeffries C.D."/>
            <person name="Detter J.C."/>
            <person name="Beck B."/>
            <person name="Woyke T."/>
            <person name="Bristow J."/>
            <person name="Eisen J.A."/>
            <person name="Markowitz V."/>
            <person name="Hugenholtz P."/>
            <person name="Kyrpides N.C."/>
            <person name="Klenk H.P."/>
        </authorList>
    </citation>
    <scope>NUCLEOTIDE SEQUENCE [LARGE SCALE GENOMIC DNA]</scope>
    <source>
        <strain evidence="3">ATCC 43644 / DSM 9630 / IS1B</strain>
    </source>
</reference>
<dbReference type="Pfam" id="PF01261">
    <property type="entry name" value="AP_endonuc_2"/>
    <property type="match status" value="1"/>
</dbReference>
<evidence type="ECO:0000259" key="1">
    <source>
        <dbReference type="Pfam" id="PF01261"/>
    </source>
</evidence>
<accession>E8QXA8</accession>
<dbReference type="GO" id="GO:0016853">
    <property type="term" value="F:isomerase activity"/>
    <property type="evidence" value="ECO:0007669"/>
    <property type="project" value="UniProtKB-KW"/>
</dbReference>
<dbReference type="STRING" id="575540.Isop_1364"/>
<protein>
    <submittedName>
        <fullName evidence="2">Xylose isomerase domain-containing protein TIM barrel</fullName>
    </submittedName>
</protein>
<dbReference type="EMBL" id="CP002353">
    <property type="protein sequence ID" value="ADV61949.1"/>
    <property type="molecule type" value="Genomic_DNA"/>
</dbReference>
<proteinExistence type="predicted"/>
<dbReference type="AlphaFoldDB" id="E8QXA8"/>
<dbReference type="InParanoid" id="E8QXA8"/>